<organism evidence="1">
    <name type="scientific">Lepeophtheirus salmonis</name>
    <name type="common">Salmon louse</name>
    <name type="synonym">Caligus salmonis</name>
    <dbReference type="NCBI Taxonomy" id="72036"/>
    <lineage>
        <taxon>Eukaryota</taxon>
        <taxon>Metazoa</taxon>
        <taxon>Ecdysozoa</taxon>
        <taxon>Arthropoda</taxon>
        <taxon>Crustacea</taxon>
        <taxon>Multicrustacea</taxon>
        <taxon>Hexanauplia</taxon>
        <taxon>Copepoda</taxon>
        <taxon>Siphonostomatoida</taxon>
        <taxon>Caligidae</taxon>
        <taxon>Lepeophtheirus</taxon>
    </lineage>
</organism>
<dbReference type="EMBL" id="HACA01018062">
    <property type="protein sequence ID" value="CDW35423.1"/>
    <property type="molecule type" value="Transcribed_RNA"/>
</dbReference>
<feature type="non-terminal residue" evidence="1">
    <location>
        <position position="1"/>
    </location>
</feature>
<dbReference type="AlphaFoldDB" id="A0A0K2UB20"/>
<proteinExistence type="predicted"/>
<accession>A0A0K2UB20</accession>
<protein>
    <submittedName>
        <fullName evidence="1">Uncharacterized protein</fullName>
    </submittedName>
</protein>
<evidence type="ECO:0000313" key="1">
    <source>
        <dbReference type="EMBL" id="CDW35423.1"/>
    </source>
</evidence>
<name>A0A0K2UB20_LEPSM</name>
<reference evidence="1" key="1">
    <citation type="submission" date="2014-05" db="EMBL/GenBank/DDBJ databases">
        <authorList>
            <person name="Chronopoulou M."/>
        </authorList>
    </citation>
    <scope>NUCLEOTIDE SEQUENCE</scope>
    <source>
        <tissue evidence="1">Whole organism</tissue>
    </source>
</reference>
<sequence length="81" mass="9451">ANQIWIGKAKVTMGPHIPFYIALEALKMRLIRREMEKNESVNPPVFLVSKRLQNRGRSNSEIRKLGWKSVLRTLFTNSKEK</sequence>